<reference evidence="1 2" key="2">
    <citation type="submission" date="2016-01" db="EMBL/GenBank/DDBJ databases">
        <title>Microcella alkaliphila JAM AC0309 whole genome shotgun sequence.</title>
        <authorList>
            <person name="Kurata A."/>
            <person name="Hirose Y."/>
            <person name="Kishimoto N."/>
            <person name="Kobayashi T."/>
        </authorList>
    </citation>
    <scope>NUCLEOTIDE SEQUENCE [LARGE SCALE GENOMIC DNA]</scope>
    <source>
        <strain evidence="1 2">JAM AC0309</strain>
    </source>
</reference>
<dbReference type="KEGG" id="malk:MalAC0309_0646"/>
<dbReference type="AlphaFoldDB" id="A0A0U5BKX8"/>
<proteinExistence type="predicted"/>
<accession>A0A0U5BKX8</accession>
<dbReference type="EMBL" id="AP017315">
    <property type="protein sequence ID" value="BAU31515.1"/>
    <property type="molecule type" value="Genomic_DNA"/>
</dbReference>
<organism evidence="1 2">
    <name type="scientific">Microcella alkaliphila</name>
    <dbReference type="NCBI Taxonomy" id="279828"/>
    <lineage>
        <taxon>Bacteria</taxon>
        <taxon>Bacillati</taxon>
        <taxon>Actinomycetota</taxon>
        <taxon>Actinomycetes</taxon>
        <taxon>Micrococcales</taxon>
        <taxon>Microbacteriaceae</taxon>
        <taxon>Microcella</taxon>
    </lineage>
</organism>
<reference evidence="2" key="1">
    <citation type="submission" date="2015-12" db="EMBL/GenBank/DDBJ databases">
        <authorList>
            <person name="Shamseldin A."/>
            <person name="Moawad H."/>
            <person name="Abd El-Rahim W.M."/>
            <person name="Sadowsky M.J."/>
        </authorList>
    </citation>
    <scope>NUCLEOTIDE SEQUENCE [LARGE SCALE GENOMIC DNA]</scope>
    <source>
        <strain evidence="2">JAM AC0309</strain>
    </source>
</reference>
<sequence>MDQDCMRCNCSDSVDEPRLQVIVRDVQRKLDRRECPDSWGIHERDTILTQLSREPRGTRSQHGHLMSCLRESGSLTHHRDLRPAEIGLGLYTLPSNIGLEFEINQDNASVAAPQNVRPFCFDNSYKQRHWAVNQNYSWIATDWFGNVTATDTWMGGYADYNDATDLCRTSW</sequence>
<evidence type="ECO:0000313" key="2">
    <source>
        <dbReference type="Proteomes" id="UP000218965"/>
    </source>
</evidence>
<evidence type="ECO:0000313" key="1">
    <source>
        <dbReference type="EMBL" id="BAU31515.1"/>
    </source>
</evidence>
<name>A0A0U5BKX8_9MICO</name>
<protein>
    <submittedName>
        <fullName evidence="1">Uncharacterized protein</fullName>
    </submittedName>
</protein>
<gene>
    <name evidence="1" type="ORF">MalAC0309_0646</name>
</gene>
<dbReference type="Proteomes" id="UP000218965">
    <property type="component" value="Chromosome"/>
</dbReference>